<keyword evidence="11" id="KW-1185">Reference proteome</keyword>
<evidence type="ECO:0000256" key="3">
    <source>
        <dbReference type="ARBA" id="ARBA00022617"/>
    </source>
</evidence>
<dbReference type="Gene3D" id="3.90.10.10">
    <property type="entry name" value="Cytochrome C3"/>
    <property type="match status" value="1"/>
</dbReference>
<keyword evidence="8" id="KW-1133">Transmembrane helix</keyword>
<evidence type="ECO:0000313" key="11">
    <source>
        <dbReference type="Proteomes" id="UP000002377"/>
    </source>
</evidence>
<dbReference type="Pfam" id="PF03264">
    <property type="entry name" value="Cytochrom_NNT"/>
    <property type="match status" value="1"/>
</dbReference>
<dbReference type="GO" id="GO:0030313">
    <property type="term" value="C:cell envelope"/>
    <property type="evidence" value="ECO:0007669"/>
    <property type="project" value="UniProtKB-SubCell"/>
</dbReference>
<dbReference type="EMBL" id="CP002028">
    <property type="protein sequence ID" value="ADG81908.1"/>
    <property type="molecule type" value="Genomic_DNA"/>
</dbReference>
<name>D5XE37_THEPJ</name>
<accession>D5XE37</accession>
<keyword evidence="2" id="KW-0813">Transport</keyword>
<evidence type="ECO:0000256" key="7">
    <source>
        <dbReference type="ARBA" id="ARBA00023004"/>
    </source>
</evidence>
<comment type="subcellular location">
    <subcellularLocation>
        <location evidence="1">Cell envelope</location>
    </subcellularLocation>
</comment>
<dbReference type="InterPro" id="IPR005126">
    <property type="entry name" value="NapC/NirT_cyt_c_N"/>
</dbReference>
<evidence type="ECO:0000256" key="2">
    <source>
        <dbReference type="ARBA" id="ARBA00022448"/>
    </source>
</evidence>
<dbReference type="Gene3D" id="1.10.3820.10">
    <property type="entry name" value="Di-heme elbow motif domain"/>
    <property type="match status" value="1"/>
</dbReference>
<gene>
    <name evidence="10" type="ordered locus">TherJR_1043</name>
</gene>
<evidence type="ECO:0000256" key="6">
    <source>
        <dbReference type="ARBA" id="ARBA00022982"/>
    </source>
</evidence>
<dbReference type="STRING" id="635013.TherJR_1043"/>
<keyword evidence="5" id="KW-0732">Signal</keyword>
<keyword evidence="8" id="KW-0472">Membrane</keyword>
<dbReference type="eggNOG" id="COG3005">
    <property type="taxonomic scope" value="Bacteria"/>
</dbReference>
<dbReference type="Proteomes" id="UP000002377">
    <property type="component" value="Chromosome"/>
</dbReference>
<dbReference type="SUPFAM" id="SSF48695">
    <property type="entry name" value="Multiheme cytochromes"/>
    <property type="match status" value="2"/>
</dbReference>
<dbReference type="KEGG" id="tjr:TherJR_1043"/>
<protein>
    <submittedName>
        <fullName evidence="10">Putative cytochrome c-type protein</fullName>
    </submittedName>
</protein>
<dbReference type="InterPro" id="IPR051829">
    <property type="entry name" value="Multiheme_Cytochr_ET"/>
</dbReference>
<dbReference type="HOGENOM" id="CLU_711074_0_0_9"/>
<feature type="domain" description="NapC/NirT cytochrome c N-terminal" evidence="9">
    <location>
        <begin position="25"/>
        <end position="163"/>
    </location>
</feature>
<evidence type="ECO:0000256" key="5">
    <source>
        <dbReference type="ARBA" id="ARBA00022729"/>
    </source>
</evidence>
<keyword evidence="3" id="KW-0349">Heme</keyword>
<evidence type="ECO:0000313" key="10">
    <source>
        <dbReference type="EMBL" id="ADG81908.1"/>
    </source>
</evidence>
<evidence type="ECO:0000256" key="1">
    <source>
        <dbReference type="ARBA" id="ARBA00004196"/>
    </source>
</evidence>
<sequence length="344" mass="39135">MVQIPVPATDNGKKRGLNKGKLFLVLFLAGLFFIFLGINLYVIVPVSVGNEAEACARCHAMVPEYATWRESNHAQFQCRDCHKQPGFAHLLKYQTRMVKEFLFYRATDLPQTVVADKIPDEVCKQCHSSNRIVSASSDTIIPHQKHEEKGISCVTCHKGVAHGRIMERGMTRKLTVSEWTPDVAREQMDYKYTTPKMDICLDCHGKRNVETTCSVCHSSMPVPDSHKPASWMTKHGEQARQDFKPCNLCHVYTMKKEVDLLQTTVFGYIRINTFCMNCHTTKKPPSHRQEGFMARHGTEAKNKGTGNCFVCHNLNKEDAQKGGWPNKVNCNDCHWFKAKSRVQE</sequence>
<keyword evidence="4" id="KW-0479">Metal-binding</keyword>
<organism evidence="10 11">
    <name type="scientific">Thermincola potens (strain JR)</name>
    <dbReference type="NCBI Taxonomy" id="635013"/>
    <lineage>
        <taxon>Bacteria</taxon>
        <taxon>Bacillati</taxon>
        <taxon>Bacillota</taxon>
        <taxon>Clostridia</taxon>
        <taxon>Eubacteriales</taxon>
        <taxon>Thermincolaceae</taxon>
        <taxon>Thermincola</taxon>
    </lineage>
</organism>
<keyword evidence="8" id="KW-0812">Transmembrane</keyword>
<feature type="transmembrane region" description="Helical" evidence="8">
    <location>
        <begin position="22"/>
        <end position="44"/>
    </location>
</feature>
<dbReference type="RefSeq" id="WP_013119927.1">
    <property type="nucleotide sequence ID" value="NC_014152.1"/>
</dbReference>
<keyword evidence="6" id="KW-0249">Electron transport</keyword>
<keyword evidence="7" id="KW-0408">Iron</keyword>
<evidence type="ECO:0000256" key="4">
    <source>
        <dbReference type="ARBA" id="ARBA00022723"/>
    </source>
</evidence>
<reference evidence="10 11" key="1">
    <citation type="submission" date="2010-05" db="EMBL/GenBank/DDBJ databases">
        <title>Complete sequence of Thermincola sp. JR.</title>
        <authorList>
            <consortium name="US DOE Joint Genome Institute"/>
            <person name="Lucas S."/>
            <person name="Copeland A."/>
            <person name="Lapidus A."/>
            <person name="Cheng J.-F."/>
            <person name="Bruce D."/>
            <person name="Goodwin L."/>
            <person name="Pitluck S."/>
            <person name="Chertkov O."/>
            <person name="Detter J.C."/>
            <person name="Han C."/>
            <person name="Tapia R."/>
            <person name="Land M."/>
            <person name="Hauser L."/>
            <person name="Kyrpides N."/>
            <person name="Mikhailova N."/>
            <person name="Hazen T.C."/>
            <person name="Woyke T."/>
        </authorList>
    </citation>
    <scope>NUCLEOTIDE SEQUENCE [LARGE SCALE GENOMIC DNA]</scope>
    <source>
        <strain evidence="10 11">JR</strain>
    </source>
</reference>
<dbReference type="PANTHER" id="PTHR35038">
    <property type="entry name" value="DISSIMILATORY SULFITE REDUCTASE SIRA"/>
    <property type="match status" value="1"/>
</dbReference>
<evidence type="ECO:0000256" key="8">
    <source>
        <dbReference type="SAM" id="Phobius"/>
    </source>
</evidence>
<dbReference type="InterPro" id="IPR038266">
    <property type="entry name" value="NapC/NirT_cytc_sf"/>
</dbReference>
<dbReference type="InterPro" id="IPR036280">
    <property type="entry name" value="Multihaem_cyt_sf"/>
</dbReference>
<dbReference type="OrthoDB" id="9791652at2"/>
<evidence type="ECO:0000259" key="9">
    <source>
        <dbReference type="Pfam" id="PF03264"/>
    </source>
</evidence>
<proteinExistence type="predicted"/>
<dbReference type="GO" id="GO:0046872">
    <property type="term" value="F:metal ion binding"/>
    <property type="evidence" value="ECO:0007669"/>
    <property type="project" value="UniProtKB-KW"/>
</dbReference>
<dbReference type="AlphaFoldDB" id="D5XE37"/>